<dbReference type="Gene3D" id="1.10.132.60">
    <property type="entry name" value="DNA polymerase family B, C-terminal domain"/>
    <property type="match status" value="1"/>
</dbReference>
<dbReference type="SUPFAM" id="SSF53098">
    <property type="entry name" value="Ribonuclease H-like"/>
    <property type="match status" value="1"/>
</dbReference>
<dbReference type="InterPro" id="IPR050240">
    <property type="entry name" value="DNA_pol_type-B"/>
</dbReference>
<organism evidence="12 13">
    <name type="scientific">Chrysodeixis includens nucleopolyhedrovirus</name>
    <dbReference type="NCBI Taxonomy" id="1207438"/>
    <lineage>
        <taxon>Viruses</taxon>
        <taxon>Viruses incertae sedis</taxon>
        <taxon>Naldaviricetes</taxon>
        <taxon>Lefavirales</taxon>
        <taxon>Baculoviridae</taxon>
        <taxon>Alphabaculovirus</taxon>
        <taxon>Alphabaculovirus chrincludentis</taxon>
        <taxon>Alphabaculovirus alterchrincludentis</taxon>
    </lineage>
</organism>
<comment type="catalytic activity">
    <reaction evidence="9">
        <text>DNA(n) + a 2'-deoxyribonucleoside 5'-triphosphate = DNA(n+1) + diphosphate</text>
        <dbReference type="Rhea" id="RHEA:22508"/>
        <dbReference type="Rhea" id="RHEA-COMP:17339"/>
        <dbReference type="Rhea" id="RHEA-COMP:17340"/>
        <dbReference type="ChEBI" id="CHEBI:33019"/>
        <dbReference type="ChEBI" id="CHEBI:61560"/>
        <dbReference type="ChEBI" id="CHEBI:173112"/>
        <dbReference type="EC" id="2.7.7.7"/>
    </reaction>
</comment>
<keyword evidence="4" id="KW-0808">Transferase</keyword>
<dbReference type="SMART" id="SM00486">
    <property type="entry name" value="POLBc"/>
    <property type="match status" value="1"/>
</dbReference>
<proteinExistence type="inferred from homology"/>
<dbReference type="EMBL" id="MK746083">
    <property type="protein sequence ID" value="QED40579.1"/>
    <property type="molecule type" value="Genomic_DNA"/>
</dbReference>
<dbReference type="InterPro" id="IPR006134">
    <property type="entry name" value="DNA-dir_DNA_pol_B_multi_dom"/>
</dbReference>
<evidence type="ECO:0000259" key="11">
    <source>
        <dbReference type="Pfam" id="PF03104"/>
    </source>
</evidence>
<evidence type="ECO:0000256" key="1">
    <source>
        <dbReference type="ARBA" id="ARBA00002701"/>
    </source>
</evidence>
<dbReference type="PRINTS" id="PR00106">
    <property type="entry name" value="DNAPOLB"/>
</dbReference>
<dbReference type="InterPro" id="IPR006172">
    <property type="entry name" value="DNA-dir_DNA_pol_B"/>
</dbReference>
<dbReference type="InterPro" id="IPR006133">
    <property type="entry name" value="DNA-dir_DNA_pol_B_exonuc"/>
</dbReference>
<dbReference type="RefSeq" id="YP_010802495.1">
    <property type="nucleotide sequence ID" value="NC_077025.1"/>
</dbReference>
<comment type="similarity">
    <text evidence="2">Belongs to the DNA polymerase type-B family.</text>
</comment>
<dbReference type="GO" id="GO:0039693">
    <property type="term" value="P:viral DNA genome replication"/>
    <property type="evidence" value="ECO:0007669"/>
    <property type="project" value="UniProtKB-KW"/>
</dbReference>
<dbReference type="Gene3D" id="3.90.1600.10">
    <property type="entry name" value="Palm domain of DNA polymerase"/>
    <property type="match status" value="1"/>
</dbReference>
<evidence type="ECO:0000256" key="2">
    <source>
        <dbReference type="ARBA" id="ARBA00005755"/>
    </source>
</evidence>
<evidence type="ECO:0000256" key="8">
    <source>
        <dbReference type="ARBA" id="ARBA00023125"/>
    </source>
</evidence>
<dbReference type="Proteomes" id="UP001162233">
    <property type="component" value="Segment"/>
</dbReference>
<dbReference type="GeneID" id="80541265"/>
<evidence type="ECO:0000256" key="6">
    <source>
        <dbReference type="ARBA" id="ARBA00022932"/>
    </source>
</evidence>
<dbReference type="Pfam" id="PF03104">
    <property type="entry name" value="DNA_pol_B_exo1"/>
    <property type="match status" value="1"/>
</dbReference>
<dbReference type="EC" id="2.7.7.7" evidence="3"/>
<dbReference type="SUPFAM" id="SSF56672">
    <property type="entry name" value="DNA/RNA polymerases"/>
    <property type="match status" value="1"/>
</dbReference>
<dbReference type="InterPro" id="IPR043502">
    <property type="entry name" value="DNA/RNA_pol_sf"/>
</dbReference>
<accession>A0A5B8YR99</accession>
<dbReference type="GO" id="GO:0000166">
    <property type="term" value="F:nucleotide binding"/>
    <property type="evidence" value="ECO:0007669"/>
    <property type="project" value="InterPro"/>
</dbReference>
<reference evidence="12" key="1">
    <citation type="journal article" date="2019" name="Viruses">
        <title>A Novel Alphabaculovirus from the Soybean Looper, Chrysodeixis includens, that Produces Tetrahedral Occlusion Bodies and Encodes Two Copies of he65.</title>
        <authorList>
            <person name="Harrison R.L."/>
            <person name="Rowley D.L."/>
            <person name="Popham H.J.R."/>
        </authorList>
    </citation>
    <scope>NUCLEOTIDE SEQUENCE</scope>
    <source>
        <strain evidence="12">ChinNPV-1</strain>
    </source>
</reference>
<evidence type="ECO:0000256" key="7">
    <source>
        <dbReference type="ARBA" id="ARBA00023109"/>
    </source>
</evidence>
<evidence type="ECO:0000256" key="9">
    <source>
        <dbReference type="ARBA" id="ARBA00049244"/>
    </source>
</evidence>
<dbReference type="InterPro" id="IPR036397">
    <property type="entry name" value="RNaseH_sf"/>
</dbReference>
<evidence type="ECO:0000256" key="4">
    <source>
        <dbReference type="ARBA" id="ARBA00022679"/>
    </source>
</evidence>
<keyword evidence="7" id="KW-0235">DNA replication</keyword>
<keyword evidence="6" id="KW-0239">DNA-directed DNA polymerase</keyword>
<dbReference type="PANTHER" id="PTHR10322:SF23">
    <property type="entry name" value="DNA POLYMERASE DELTA CATALYTIC SUBUNIT"/>
    <property type="match status" value="1"/>
</dbReference>
<keyword evidence="8" id="KW-0238">DNA-binding</keyword>
<evidence type="ECO:0000259" key="10">
    <source>
        <dbReference type="Pfam" id="PF00136"/>
    </source>
</evidence>
<comment type="function">
    <text evidence="1">Replicates the viral genome, host DNA polymerases cannot substitute for the viral enzyme in this process.</text>
</comment>
<protein>
    <recommendedName>
        <fullName evidence="3">DNA-directed DNA polymerase</fullName>
        <ecNumber evidence="3">2.7.7.7</ecNumber>
    </recommendedName>
</protein>
<sequence length="1109" mass="130021">MFSVVKFNDVENMLYRFWQVNKIQIQPTDVFRITRIWYNQSGVVNIFLTGHVSKKPFQFYTQLRCDLYSYKKCHTHHMHSTCRNNCTSYKTLVMPGVKMTKSTGPVEPVERINVVKYRRNEHTRQEDKFALDSFLSDTNRVHMQTKLKEGQYVRFVKPYWCVNNKLMESNNHIDELDNIFEVVDTSQLKKEIVPVVASYDIETQSSENKFSNATEDRIISISIIVKRNRQFIKICFYYLRPVASQQNDNDDYMDEEENNEEDMDDYIVSSEQLPDDKFGTTWCVRFTNELNMLAKFFRLFSSINADCIVDYNGDKFDIPYIIQRVKILSQTNTFQAGGRPNPDAVMKIKRYDLEPTNLRTHQLCDKFTNRMNTHFFVYYMHIDLYQFLSSSSDQKDLENYQLNTVAEHFLNKKKVDLPINEMMRLYNLNKMAKIIEYNVQDCILPAELLLKLEIMDFLYTQCSLLCLGTDDVLRNISHVVNVIFFNRSLTNTRYDQRLDKQVPDPYFFNRSDLSVTSGRKKSSTVNYVPFGSPFQLGNNLLSLPGTSNAAVASNSNEEKDDPQVVDLTLLKRQPVRNIPNEAVRLCHQKEKCVYKGGKVLSPQPGLSHWVVTLDFSSLYLTIMIQEGICLSNVFIGYDKYVYLMRNQDAINPKLLKNLLELRVGMKNKRDSFENGSFQYNLYDKAQNAVKRIANSIYGYFGIFFKPLANHVTKIGREKLVEAIKKIEAMSNDETIMNNFNLSYIKFKVIYGDTDSSFIHVQFNENELQENTAETIKTIVNRYVLDKLNSGWTGYKMALENVMTSLILLKKKKYCYLTIENKIKFKGWLVKKDMPLFMRNTFKEIVNWILRKHSLACAANRLREMMRQNYLNFGKNDNYMDYGFSMTYNENTNNKKAKARDDNEPPRKKVITIAKHCRELLANSKTDFLPGNGDRIPYLLIDKEGNITQKAYPLKLFKENHERPSWIKHMGILCNFLNELIEIFGDYRVLEEPFHEICAIYMQNQLFDVKYPMAKPIRVSAPLVKPKKAKKRQLDYEPEEDVDQMMYDHDEENNTDLDEEQPIVPNHSHVFALYKAKYSKVYNRHMVPAFKLYKAPLVCHQCDKEKSSDE</sequence>
<dbReference type="GO" id="GO:0006261">
    <property type="term" value="P:DNA-templated DNA replication"/>
    <property type="evidence" value="ECO:0007669"/>
    <property type="project" value="TreeGrafter"/>
</dbReference>
<name>A0A5B8YR99_9ABAC</name>
<evidence type="ECO:0000313" key="12">
    <source>
        <dbReference type="EMBL" id="QED40579.1"/>
    </source>
</evidence>
<dbReference type="GO" id="GO:0003677">
    <property type="term" value="F:DNA binding"/>
    <property type="evidence" value="ECO:0007669"/>
    <property type="project" value="UniProtKB-KW"/>
</dbReference>
<dbReference type="KEGG" id="vg:80541265"/>
<dbReference type="InterPro" id="IPR042087">
    <property type="entry name" value="DNA_pol_B_thumb"/>
</dbReference>
<dbReference type="Gene3D" id="3.30.420.10">
    <property type="entry name" value="Ribonuclease H-like superfamily/Ribonuclease H"/>
    <property type="match status" value="1"/>
</dbReference>
<dbReference type="InterPro" id="IPR012337">
    <property type="entry name" value="RNaseH-like_sf"/>
</dbReference>
<evidence type="ECO:0000256" key="5">
    <source>
        <dbReference type="ARBA" id="ARBA00022695"/>
    </source>
</evidence>
<dbReference type="GO" id="GO:0003887">
    <property type="term" value="F:DNA-directed DNA polymerase activity"/>
    <property type="evidence" value="ECO:0007669"/>
    <property type="project" value="UniProtKB-KW"/>
</dbReference>
<evidence type="ECO:0000256" key="3">
    <source>
        <dbReference type="ARBA" id="ARBA00012417"/>
    </source>
</evidence>
<evidence type="ECO:0000313" key="13">
    <source>
        <dbReference type="Proteomes" id="UP001162233"/>
    </source>
</evidence>
<feature type="domain" description="DNA-directed DNA polymerase family B multifunctional" evidence="10">
    <location>
        <begin position="588"/>
        <end position="962"/>
    </location>
</feature>
<dbReference type="PANTHER" id="PTHR10322">
    <property type="entry name" value="DNA POLYMERASE CATALYTIC SUBUNIT"/>
    <property type="match status" value="1"/>
</dbReference>
<keyword evidence="7" id="KW-1194">Viral DNA replication</keyword>
<dbReference type="InterPro" id="IPR023211">
    <property type="entry name" value="DNA_pol_palm_dom_sf"/>
</dbReference>
<dbReference type="Pfam" id="PF00136">
    <property type="entry name" value="DNA_pol_B"/>
    <property type="match status" value="1"/>
</dbReference>
<dbReference type="Gene3D" id="1.10.287.690">
    <property type="entry name" value="Helix hairpin bin"/>
    <property type="match status" value="1"/>
</dbReference>
<keyword evidence="13" id="KW-1185">Reference proteome</keyword>
<keyword evidence="5" id="KW-0548">Nucleotidyltransferase</keyword>
<feature type="domain" description="DNA-directed DNA polymerase family B exonuclease" evidence="11">
    <location>
        <begin position="162"/>
        <end position="405"/>
    </location>
</feature>